<accession>A0A840SEE6</accession>
<evidence type="ECO:0008006" key="5">
    <source>
        <dbReference type="Google" id="ProtNLM"/>
    </source>
</evidence>
<dbReference type="InterPro" id="IPR008928">
    <property type="entry name" value="6-hairpin_glycosidase_sf"/>
</dbReference>
<dbReference type="Proteomes" id="UP000593591">
    <property type="component" value="Chromosome"/>
</dbReference>
<reference evidence="1 3" key="2">
    <citation type="submission" date="2020-08" db="EMBL/GenBank/DDBJ databases">
        <title>Genomic Encyclopedia of Type Strains, Phase IV (KMG-IV): sequencing the most valuable type-strain genomes for metagenomic binning, comparative biology and taxonomic classification.</title>
        <authorList>
            <person name="Goeker M."/>
        </authorList>
    </citation>
    <scope>NUCLEOTIDE SEQUENCE [LARGE SCALE GENOMIC DNA]</scope>
    <source>
        <strain evidence="1 3">DSM 103679</strain>
    </source>
</reference>
<gene>
    <name evidence="2" type="ORF">DYE49_08330</name>
    <name evidence="1" type="ORF">HNP77_000155</name>
</gene>
<evidence type="ECO:0000313" key="1">
    <source>
        <dbReference type="EMBL" id="MBB5217811.1"/>
    </source>
</evidence>
<dbReference type="EMBL" id="CP031517">
    <property type="protein sequence ID" value="QOS40462.1"/>
    <property type="molecule type" value="Genomic_DNA"/>
</dbReference>
<sequence length="1119" mass="126428">MKKEVKGSFVNLDGQQFYKIENYDCMEDFFMTITSSCDVWNFCWSKGGITAGRRDCDHAVFPYYTADKVSDAKLVTGPATAIAVKESGSTIIWEPFGSLLSNNDFKDRNDSSITRNIYKNANGTKVWFEEINEKLGLAFRYGWTSSAKYGLVKSSIISNLSNKKVSLTILDGCRNILPASIDNALQNGSSVLLDAYKKTDLDQKTKLSMFTLSSVLTDKAEPSENLIANVSWFTTDDEVYLDPKNYEEFFENDGNVKNLTKETVLKGKRPSCFIAKTVELEAGKNESWHQVFDTFLTASRIAVLRKEISDKKSAAASLEKDIEDTDRLMTQYISEADGLQDTAKTMTCVHHRANVMFNIMRGGFFADSGKINVPDLLKFIGTRNQGELCAAEKALEEIKDSYSVSKEVILEKITAANNPQLSRLYLEYMPIIFSRRHGDPSRPWNRFNIKLNDDSGNPILNYEGNWRDIFQNWEALAMSYPAYIKNMAAKFLNAMTAEGFNPYRISRDGIDWECPEPNNPWAQFGYWGDHQVIYFEKLLELWEKTDSASLLSSLDESIYSSANIPYHLKSYAEICRDPRASISFQKELSDRLVKESRTYGTDAKLIRSINGEVSLISLTAKILQIVIAKTANLVPGGGIWMNTQRPEWNDANNALAGYGLSVVTLCYLNRMLSFLISMYSKTSIEKFTLPKVQYDCFTALSTLYKTTDADKAVKSDEERKCFTDKAGLLFEAERNAFYTEGYNEGFSEITRQQIIESLEAFQKMVKASIHANRRSDGLYHAYNTMKISESKMEIVYLQEMLEGQVAVLSSDLLSSDETLDLLKALKKSPIYEKRQNSYILYPNNTLPDFLDKNNIEEKETAGLEKFLEKTGSAILEKDINGTWHFNAEFHNARLMEDAFASLPSSKRPSAQEKEILLALYEKKFNHQNFTGRSGTFYAYEGLGSIYWHMVSKLLLAVQEAALKAYASNDKNAKALRDAYYDVRNGLSFNKTPELYGAFPSDPYSHTPYLQGAKQPGMTGQVKEEVLTRWGELGVSIADGKVSFKPQILDKEEFLEDKTLSFTWCGVNIKYILSSSAEITVNFTDGSSENIASDTLSEDITKLLFNRTGQIKNITVNVVM</sequence>
<reference evidence="2 4" key="1">
    <citation type="submission" date="2018-08" db="EMBL/GenBank/DDBJ databases">
        <title>The first complete genome of Treponema rectale (CHPAT), a commensal spirochete of the bovine rectum.</title>
        <authorList>
            <person name="Staton G.J."/>
            <person name="Clegg S.R."/>
            <person name="Carter S.D."/>
            <person name="Radford A.D."/>
            <person name="Darby A."/>
            <person name="Hall N."/>
            <person name="Birtles R.J."/>
            <person name="Evans N.J."/>
        </authorList>
    </citation>
    <scope>NUCLEOTIDE SEQUENCE [LARGE SCALE GENOMIC DNA]</scope>
    <source>
        <strain evidence="2 4">CHPA</strain>
    </source>
</reference>
<organism evidence="1 3">
    <name type="scientific">Treponema rectale</name>
    <dbReference type="NCBI Taxonomy" id="744512"/>
    <lineage>
        <taxon>Bacteria</taxon>
        <taxon>Pseudomonadati</taxon>
        <taxon>Spirochaetota</taxon>
        <taxon>Spirochaetia</taxon>
        <taxon>Spirochaetales</taxon>
        <taxon>Treponemataceae</taxon>
        <taxon>Treponema</taxon>
    </lineage>
</organism>
<dbReference type="Proteomes" id="UP000578697">
    <property type="component" value="Unassembled WGS sequence"/>
</dbReference>
<dbReference type="SUPFAM" id="SSF48208">
    <property type="entry name" value="Six-hairpin glycosidases"/>
    <property type="match status" value="1"/>
</dbReference>
<proteinExistence type="predicted"/>
<evidence type="ECO:0000313" key="2">
    <source>
        <dbReference type="EMBL" id="QOS40462.1"/>
    </source>
</evidence>
<keyword evidence="3" id="KW-1185">Reference proteome</keyword>
<dbReference type="GO" id="GO:0005975">
    <property type="term" value="P:carbohydrate metabolic process"/>
    <property type="evidence" value="ECO:0007669"/>
    <property type="project" value="InterPro"/>
</dbReference>
<name>A0A840SEE6_9SPIR</name>
<protein>
    <recommendedName>
        <fullName evidence="5">Cellobiose phosphorylase</fullName>
    </recommendedName>
</protein>
<dbReference type="KEGG" id="trc:DYE49_08330"/>
<evidence type="ECO:0000313" key="3">
    <source>
        <dbReference type="Proteomes" id="UP000578697"/>
    </source>
</evidence>
<dbReference type="AlphaFoldDB" id="A0A840SEE6"/>
<evidence type="ECO:0000313" key="4">
    <source>
        <dbReference type="Proteomes" id="UP000593591"/>
    </source>
</evidence>
<dbReference type="EMBL" id="JACHFR010000001">
    <property type="protein sequence ID" value="MBB5217811.1"/>
    <property type="molecule type" value="Genomic_DNA"/>
</dbReference>
<dbReference type="RefSeq" id="WP_184651257.1">
    <property type="nucleotide sequence ID" value="NZ_JACHFR010000001.1"/>
</dbReference>